<dbReference type="EMBL" id="BAAAQK010000005">
    <property type="protein sequence ID" value="GAA1842161.1"/>
    <property type="molecule type" value="Genomic_DNA"/>
</dbReference>
<dbReference type="InterPro" id="IPR000792">
    <property type="entry name" value="Tscrpt_reg_LuxR_C"/>
</dbReference>
<gene>
    <name evidence="5" type="ORF">GCM10009836_21900</name>
</gene>
<name>A0ABN2MWV2_9PSEU</name>
<dbReference type="PROSITE" id="PS50043">
    <property type="entry name" value="HTH_LUXR_2"/>
    <property type="match status" value="1"/>
</dbReference>
<evidence type="ECO:0000259" key="4">
    <source>
        <dbReference type="PROSITE" id="PS50043"/>
    </source>
</evidence>
<feature type="domain" description="HTH luxR-type" evidence="4">
    <location>
        <begin position="136"/>
        <end position="201"/>
    </location>
</feature>
<dbReference type="SUPFAM" id="SSF46894">
    <property type="entry name" value="C-terminal effector domain of the bipartite response regulators"/>
    <property type="match status" value="1"/>
</dbReference>
<evidence type="ECO:0000256" key="3">
    <source>
        <dbReference type="ARBA" id="ARBA00023163"/>
    </source>
</evidence>
<dbReference type="SMART" id="SM00421">
    <property type="entry name" value="HTH_LUXR"/>
    <property type="match status" value="1"/>
</dbReference>
<comment type="caution">
    <text evidence="5">The sequence shown here is derived from an EMBL/GenBank/DDBJ whole genome shotgun (WGS) entry which is preliminary data.</text>
</comment>
<dbReference type="Gene3D" id="1.10.10.10">
    <property type="entry name" value="Winged helix-like DNA-binding domain superfamily/Winged helix DNA-binding domain"/>
    <property type="match status" value="1"/>
</dbReference>
<evidence type="ECO:0000256" key="1">
    <source>
        <dbReference type="ARBA" id="ARBA00023015"/>
    </source>
</evidence>
<accession>A0ABN2MWV2</accession>
<proteinExistence type="predicted"/>
<dbReference type="PANTHER" id="PTHR44688:SF16">
    <property type="entry name" value="DNA-BINDING TRANSCRIPTIONAL ACTIVATOR DEVR_DOSR"/>
    <property type="match status" value="1"/>
</dbReference>
<sequence>MTGNEDGDWLEFVADILREPITELPVERVSEMLRRTFDGPRVTTLPAAPPSGSATVHALRRYDGAALLRENATGQQLAFPIGPGPTPRTVVVARREVYGAAEMALAGRIWRLLDGLDRQCRAYAAARRGGSRDAERVATSAELTPRERGVLGLLAEGHTAGAIARRLGIAERTVHKHLERCYAKLGVTDRLTAVLAAQRLGLVAA</sequence>
<organism evidence="5 6">
    <name type="scientific">Pseudonocardia ailaonensis</name>
    <dbReference type="NCBI Taxonomy" id="367279"/>
    <lineage>
        <taxon>Bacteria</taxon>
        <taxon>Bacillati</taxon>
        <taxon>Actinomycetota</taxon>
        <taxon>Actinomycetes</taxon>
        <taxon>Pseudonocardiales</taxon>
        <taxon>Pseudonocardiaceae</taxon>
        <taxon>Pseudonocardia</taxon>
    </lineage>
</organism>
<keyword evidence="1" id="KW-0805">Transcription regulation</keyword>
<dbReference type="Pfam" id="PF00196">
    <property type="entry name" value="GerE"/>
    <property type="match status" value="1"/>
</dbReference>
<keyword evidence="3" id="KW-0804">Transcription</keyword>
<dbReference type="Proteomes" id="UP001500449">
    <property type="component" value="Unassembled WGS sequence"/>
</dbReference>
<reference evidence="5 6" key="1">
    <citation type="journal article" date="2019" name="Int. J. Syst. Evol. Microbiol.">
        <title>The Global Catalogue of Microorganisms (GCM) 10K type strain sequencing project: providing services to taxonomists for standard genome sequencing and annotation.</title>
        <authorList>
            <consortium name="The Broad Institute Genomics Platform"/>
            <consortium name="The Broad Institute Genome Sequencing Center for Infectious Disease"/>
            <person name="Wu L."/>
            <person name="Ma J."/>
        </authorList>
    </citation>
    <scope>NUCLEOTIDE SEQUENCE [LARGE SCALE GENOMIC DNA]</scope>
    <source>
        <strain evidence="5 6">JCM 16009</strain>
    </source>
</reference>
<dbReference type="CDD" id="cd06170">
    <property type="entry name" value="LuxR_C_like"/>
    <property type="match status" value="1"/>
</dbReference>
<dbReference type="RefSeq" id="WP_344415151.1">
    <property type="nucleotide sequence ID" value="NZ_BAAAQK010000005.1"/>
</dbReference>
<evidence type="ECO:0000313" key="5">
    <source>
        <dbReference type="EMBL" id="GAA1842161.1"/>
    </source>
</evidence>
<evidence type="ECO:0000313" key="6">
    <source>
        <dbReference type="Proteomes" id="UP001500449"/>
    </source>
</evidence>
<dbReference type="InterPro" id="IPR036388">
    <property type="entry name" value="WH-like_DNA-bd_sf"/>
</dbReference>
<keyword evidence="6" id="KW-1185">Reference proteome</keyword>
<keyword evidence="2" id="KW-0238">DNA-binding</keyword>
<dbReference type="PANTHER" id="PTHR44688">
    <property type="entry name" value="DNA-BINDING TRANSCRIPTIONAL ACTIVATOR DEVR_DOSR"/>
    <property type="match status" value="1"/>
</dbReference>
<evidence type="ECO:0000256" key="2">
    <source>
        <dbReference type="ARBA" id="ARBA00023125"/>
    </source>
</evidence>
<dbReference type="PRINTS" id="PR00038">
    <property type="entry name" value="HTHLUXR"/>
</dbReference>
<protein>
    <recommendedName>
        <fullName evidence="4">HTH luxR-type domain-containing protein</fullName>
    </recommendedName>
</protein>
<dbReference type="InterPro" id="IPR016032">
    <property type="entry name" value="Sig_transdc_resp-reg_C-effctor"/>
</dbReference>